<dbReference type="InterPro" id="IPR006195">
    <property type="entry name" value="aa-tRNA-synth_II"/>
</dbReference>
<dbReference type="PRINTS" id="PR00982">
    <property type="entry name" value="TRNASYNTHLYS"/>
</dbReference>
<evidence type="ECO:0000256" key="2">
    <source>
        <dbReference type="ARBA" id="ARBA00008226"/>
    </source>
</evidence>
<evidence type="ECO:0000256" key="9">
    <source>
        <dbReference type="ARBA" id="ARBA00022917"/>
    </source>
</evidence>
<dbReference type="PANTHER" id="PTHR42918">
    <property type="entry name" value="LYSYL-TRNA SYNTHETASE"/>
    <property type="match status" value="1"/>
</dbReference>
<feature type="domain" description="Aminoacyl-transfer RNA synthetases class-II family profile" evidence="15">
    <location>
        <begin position="231"/>
        <end position="559"/>
    </location>
</feature>
<comment type="caution">
    <text evidence="16">The sequence shown here is derived from an EMBL/GenBank/DDBJ whole genome shotgun (WGS) entry which is preliminary data.</text>
</comment>
<protein>
    <recommendedName>
        <fullName evidence="4 13">Lysine--tRNA ligase</fullName>
        <ecNumber evidence="3 13">6.1.1.6</ecNumber>
    </recommendedName>
    <alternativeName>
        <fullName evidence="11 13">Lysyl-tRNA synthetase</fullName>
    </alternativeName>
</protein>
<dbReference type="InterPro" id="IPR004364">
    <property type="entry name" value="Aa-tRNA-synt_II"/>
</dbReference>
<evidence type="ECO:0000256" key="3">
    <source>
        <dbReference type="ARBA" id="ARBA00013166"/>
    </source>
</evidence>
<evidence type="ECO:0000313" key="16">
    <source>
        <dbReference type="EMBL" id="OQV17721.1"/>
    </source>
</evidence>
<dbReference type="FunFam" id="2.40.50.140:FF:000050">
    <property type="entry name" value="Lysine--tRNA ligase"/>
    <property type="match status" value="1"/>
</dbReference>
<dbReference type="InterPro" id="IPR044136">
    <property type="entry name" value="Lys-tRNA-ligase_II_N"/>
</dbReference>
<feature type="region of interest" description="Disordered" evidence="14">
    <location>
        <begin position="27"/>
        <end position="57"/>
    </location>
</feature>
<dbReference type="GO" id="GO:0017101">
    <property type="term" value="C:aminoacyl-tRNA synthetase multienzyme complex"/>
    <property type="evidence" value="ECO:0007669"/>
    <property type="project" value="TreeGrafter"/>
</dbReference>
<evidence type="ECO:0000256" key="4">
    <source>
        <dbReference type="ARBA" id="ARBA00015745"/>
    </source>
</evidence>
<dbReference type="PIRSF" id="PIRSF039101">
    <property type="entry name" value="LysRS2"/>
    <property type="match status" value="1"/>
</dbReference>
<comment type="catalytic activity">
    <reaction evidence="12 13">
        <text>tRNA(Lys) + L-lysine + ATP = L-lysyl-tRNA(Lys) + AMP + diphosphate</text>
        <dbReference type="Rhea" id="RHEA:20792"/>
        <dbReference type="Rhea" id="RHEA-COMP:9696"/>
        <dbReference type="Rhea" id="RHEA-COMP:9697"/>
        <dbReference type="ChEBI" id="CHEBI:30616"/>
        <dbReference type="ChEBI" id="CHEBI:32551"/>
        <dbReference type="ChEBI" id="CHEBI:33019"/>
        <dbReference type="ChEBI" id="CHEBI:78442"/>
        <dbReference type="ChEBI" id="CHEBI:78529"/>
        <dbReference type="ChEBI" id="CHEBI:456215"/>
        <dbReference type="EC" id="6.1.1.6"/>
    </reaction>
</comment>
<dbReference type="Pfam" id="PF00152">
    <property type="entry name" value="tRNA-synt_2"/>
    <property type="match status" value="1"/>
</dbReference>
<reference evidence="17" key="1">
    <citation type="submission" date="2017-01" db="EMBL/GenBank/DDBJ databases">
        <title>Comparative genomics of anhydrobiosis in the tardigrade Hypsibius dujardini.</title>
        <authorList>
            <person name="Yoshida Y."/>
            <person name="Koutsovoulos G."/>
            <person name="Laetsch D."/>
            <person name="Stevens L."/>
            <person name="Kumar S."/>
            <person name="Horikawa D."/>
            <person name="Ishino K."/>
            <person name="Komine S."/>
            <person name="Tomita M."/>
            <person name="Blaxter M."/>
            <person name="Arakawa K."/>
        </authorList>
    </citation>
    <scope>NUCLEOTIDE SEQUENCE [LARGE SCALE GENOMIC DNA]</scope>
    <source>
        <strain evidence="17">Z151</strain>
    </source>
</reference>
<dbReference type="GO" id="GO:0000049">
    <property type="term" value="F:tRNA binding"/>
    <property type="evidence" value="ECO:0007669"/>
    <property type="project" value="TreeGrafter"/>
</dbReference>
<keyword evidence="10" id="KW-0030">Aminoacyl-tRNA synthetase</keyword>
<proteinExistence type="inferred from homology"/>
<dbReference type="InterPro" id="IPR012340">
    <property type="entry name" value="NA-bd_OB-fold"/>
</dbReference>
<dbReference type="Gene3D" id="3.30.930.10">
    <property type="entry name" value="Bira Bifunctional Protein, Domain 2"/>
    <property type="match status" value="1"/>
</dbReference>
<dbReference type="PANTHER" id="PTHR42918:SF9">
    <property type="entry name" value="LYSINE--TRNA LIGASE"/>
    <property type="match status" value="1"/>
</dbReference>
<keyword evidence="6 16" id="KW-0436">Ligase</keyword>
<dbReference type="NCBIfam" id="NF001756">
    <property type="entry name" value="PRK00484.1"/>
    <property type="match status" value="1"/>
</dbReference>
<keyword evidence="7" id="KW-0547">Nucleotide-binding</keyword>
<dbReference type="InterPro" id="IPR034762">
    <property type="entry name" value="Lys-tRNA-ligase_II_bac/euk"/>
</dbReference>
<evidence type="ECO:0000256" key="6">
    <source>
        <dbReference type="ARBA" id="ARBA00022598"/>
    </source>
</evidence>
<dbReference type="FunFam" id="3.30.930.10:FF:000238">
    <property type="entry name" value="Lysine--tRNA ligase"/>
    <property type="match status" value="1"/>
</dbReference>
<dbReference type="SUPFAM" id="SSF55681">
    <property type="entry name" value="Class II aaRS and biotin synthetases"/>
    <property type="match status" value="1"/>
</dbReference>
<sequence length="591" mass="67126">MEDGTPLSKSEQKRQAKAAFKALEKENKAVNAIPMPGDAKKAAQADKPKPAETSDPNEYFKFRVEALDAIKATGKNPYVHKFSVTTSLTEFIAKYKDIKDGEQLEDQVRVAGRIHSKREASAKLLFYDLRGEGTKIQVLANAKKYSETADPSFEAINERIRRGDIVGIVGHPGKSQKGELSVIPTHIEILTPCLRMLPQMHFGLRNQETRYRMRYLDLIMNDHVRQKFITRAKIVHYVREFLDNLGFLEIETPMMNMVASGATAKPFKTHHNDLNMDLYMRVAPELYHKMLVVGGIDRVYEIGRQFRNEGIDLTHNPEFTTCEFYMAYADYKDLMTLTEQMISGMVKYITGGYKIKYHPKGPEGEELEIDFTPPWRRVPMMAELERKVGVKLPAADQLHTEQARKALDDLAKKHDVECPAPRTVARLLDKLVGDFVEIDCINPTFLCDHPEIMSPLAKTHRETPGLTERFEMFCARKELVNAYTELNDPIIQRQRFEEQANAKDQGDDEAQLIDENFCTSLEYGLPPTAGWGLGIDRLAMFLTNSSNIKEILFFPAMRPFDGKIDIIDEDTGVPRTLQTGEEGVPKAFTAV</sequence>
<evidence type="ECO:0000256" key="14">
    <source>
        <dbReference type="SAM" id="MobiDB-lite"/>
    </source>
</evidence>
<dbReference type="HAMAP" id="MF_00252">
    <property type="entry name" value="Lys_tRNA_synth_class2"/>
    <property type="match status" value="1"/>
</dbReference>
<evidence type="ECO:0000256" key="8">
    <source>
        <dbReference type="ARBA" id="ARBA00022840"/>
    </source>
</evidence>
<dbReference type="InterPro" id="IPR004365">
    <property type="entry name" value="NA-bd_OB_tRNA"/>
</dbReference>
<dbReference type="Proteomes" id="UP000192578">
    <property type="component" value="Unassembled WGS sequence"/>
</dbReference>
<dbReference type="SUPFAM" id="SSF50249">
    <property type="entry name" value="Nucleic acid-binding proteins"/>
    <property type="match status" value="1"/>
</dbReference>
<dbReference type="Pfam" id="PF01336">
    <property type="entry name" value="tRNA_anti-codon"/>
    <property type="match status" value="1"/>
</dbReference>
<gene>
    <name evidence="16" type="ORF">BV898_08178</name>
</gene>
<evidence type="ECO:0000256" key="13">
    <source>
        <dbReference type="RuleBase" id="RU003748"/>
    </source>
</evidence>
<evidence type="ECO:0000256" key="12">
    <source>
        <dbReference type="ARBA" id="ARBA00048573"/>
    </source>
</evidence>
<dbReference type="GO" id="GO:0005829">
    <property type="term" value="C:cytosol"/>
    <property type="evidence" value="ECO:0007669"/>
    <property type="project" value="TreeGrafter"/>
</dbReference>
<dbReference type="GO" id="GO:0004824">
    <property type="term" value="F:lysine-tRNA ligase activity"/>
    <property type="evidence" value="ECO:0007669"/>
    <property type="project" value="UniProtKB-EC"/>
</dbReference>
<dbReference type="CDD" id="cd00775">
    <property type="entry name" value="LysRS_core"/>
    <property type="match status" value="1"/>
</dbReference>
<dbReference type="GO" id="GO:0005739">
    <property type="term" value="C:mitochondrion"/>
    <property type="evidence" value="ECO:0007669"/>
    <property type="project" value="TreeGrafter"/>
</dbReference>
<evidence type="ECO:0000313" key="17">
    <source>
        <dbReference type="Proteomes" id="UP000192578"/>
    </source>
</evidence>
<keyword evidence="8" id="KW-0067">ATP-binding</keyword>
<dbReference type="InterPro" id="IPR002313">
    <property type="entry name" value="Lys-tRNA-ligase_II"/>
</dbReference>
<feature type="compositionally biased region" description="Basic and acidic residues" evidence="14">
    <location>
        <begin position="38"/>
        <end position="57"/>
    </location>
</feature>
<dbReference type="InterPro" id="IPR018149">
    <property type="entry name" value="Lys-tRNA-synth_II_C"/>
</dbReference>
<keyword evidence="9" id="KW-0648">Protein biosynthesis</keyword>
<evidence type="ECO:0000256" key="10">
    <source>
        <dbReference type="ARBA" id="ARBA00023146"/>
    </source>
</evidence>
<dbReference type="Gene3D" id="2.40.50.140">
    <property type="entry name" value="Nucleic acid-binding proteins"/>
    <property type="match status" value="1"/>
</dbReference>
<accession>A0A1W0WR85</accession>
<dbReference type="NCBIfam" id="TIGR00499">
    <property type="entry name" value="lysS_bact"/>
    <property type="match status" value="1"/>
</dbReference>
<evidence type="ECO:0000256" key="5">
    <source>
        <dbReference type="ARBA" id="ARBA00022490"/>
    </source>
</evidence>
<dbReference type="EC" id="6.1.1.6" evidence="3 13"/>
<evidence type="ECO:0000256" key="7">
    <source>
        <dbReference type="ARBA" id="ARBA00022741"/>
    </source>
</evidence>
<dbReference type="InterPro" id="IPR045864">
    <property type="entry name" value="aa-tRNA-synth_II/BPL/LPL"/>
</dbReference>
<organism evidence="16 17">
    <name type="scientific">Hypsibius exemplaris</name>
    <name type="common">Freshwater tardigrade</name>
    <dbReference type="NCBI Taxonomy" id="2072580"/>
    <lineage>
        <taxon>Eukaryota</taxon>
        <taxon>Metazoa</taxon>
        <taxon>Ecdysozoa</taxon>
        <taxon>Tardigrada</taxon>
        <taxon>Eutardigrada</taxon>
        <taxon>Parachela</taxon>
        <taxon>Hypsibioidea</taxon>
        <taxon>Hypsibiidae</taxon>
        <taxon>Hypsibius</taxon>
    </lineage>
</organism>
<comment type="subcellular location">
    <subcellularLocation>
        <location evidence="1">Cytoplasm</location>
    </subcellularLocation>
</comment>
<dbReference type="GO" id="GO:0006430">
    <property type="term" value="P:lysyl-tRNA aminoacylation"/>
    <property type="evidence" value="ECO:0007669"/>
    <property type="project" value="InterPro"/>
</dbReference>
<dbReference type="OrthoDB" id="21243at2759"/>
<dbReference type="PROSITE" id="PS50862">
    <property type="entry name" value="AA_TRNA_LIGASE_II"/>
    <property type="match status" value="1"/>
</dbReference>
<name>A0A1W0WR85_HYPEX</name>
<dbReference type="EMBL" id="MTYJ01000057">
    <property type="protein sequence ID" value="OQV17721.1"/>
    <property type="molecule type" value="Genomic_DNA"/>
</dbReference>
<dbReference type="CDD" id="cd04322">
    <property type="entry name" value="LysRS_N"/>
    <property type="match status" value="1"/>
</dbReference>
<comment type="similarity">
    <text evidence="2">Belongs to the class-II aminoacyl-tRNA synthetase family.</text>
</comment>
<dbReference type="AlphaFoldDB" id="A0A1W0WR85"/>
<evidence type="ECO:0000256" key="11">
    <source>
        <dbReference type="ARBA" id="ARBA00030563"/>
    </source>
</evidence>
<keyword evidence="5" id="KW-0963">Cytoplasm</keyword>
<dbReference type="GO" id="GO:0005524">
    <property type="term" value="F:ATP binding"/>
    <property type="evidence" value="ECO:0007669"/>
    <property type="project" value="UniProtKB-KW"/>
</dbReference>
<evidence type="ECO:0000259" key="15">
    <source>
        <dbReference type="PROSITE" id="PS50862"/>
    </source>
</evidence>
<evidence type="ECO:0000256" key="1">
    <source>
        <dbReference type="ARBA" id="ARBA00004496"/>
    </source>
</evidence>
<keyword evidence="17" id="KW-1185">Reference proteome</keyword>